<evidence type="ECO:0000256" key="6">
    <source>
        <dbReference type="ARBA" id="ARBA00022801"/>
    </source>
</evidence>
<dbReference type="Pfam" id="PF03372">
    <property type="entry name" value="Exo_endo_phos"/>
    <property type="match status" value="1"/>
</dbReference>
<dbReference type="EMBL" id="BAABGN010000015">
    <property type="protein sequence ID" value="GAA4433525.1"/>
    <property type="molecule type" value="Genomic_DNA"/>
</dbReference>
<evidence type="ECO:0000259" key="9">
    <source>
        <dbReference type="Pfam" id="PF03372"/>
    </source>
</evidence>
<keyword evidence="11" id="KW-1185">Reference proteome</keyword>
<keyword evidence="6" id="KW-0378">Hydrolase</keyword>
<evidence type="ECO:0000256" key="3">
    <source>
        <dbReference type="ARBA" id="ARBA00022722"/>
    </source>
</evidence>
<dbReference type="InterPro" id="IPR036691">
    <property type="entry name" value="Endo/exonu/phosph_ase_sf"/>
</dbReference>
<evidence type="ECO:0000313" key="11">
    <source>
        <dbReference type="Proteomes" id="UP001500622"/>
    </source>
</evidence>
<sequence>MADTVRMVTLNVLARSHADGPAREPVLRRALRELRPDVVALQEVTRDGAVDQAVDLLGEEYTFVDHPGFSPDGVGACLGSRWPMSHLGTHRFQDAEDLSWAGAVAVEVDAPAVGPMLVVHHKPSWRLDREDLRERQAVVVARLVEELVADRPGLPVVLLGDLDADPEDASIRFLTGRQSLDGTGVRYEDAWEAVRAGDAGHTLSPRNPLVRAGEVPLERGRRIDHIMIRSGPHGPLLDVAACRLVLDRPTGGVWASDHFGVVADLRRPAHPPGTWA</sequence>
<evidence type="ECO:0000256" key="2">
    <source>
        <dbReference type="ARBA" id="ARBA00001946"/>
    </source>
</evidence>
<feature type="domain" description="Endonuclease/exonuclease/phosphatase" evidence="9">
    <location>
        <begin position="9"/>
        <end position="258"/>
    </location>
</feature>
<accession>A0ABP8LPB4</accession>
<dbReference type="PANTHER" id="PTHR15822">
    <property type="entry name" value="TRAF AND TNF RECEPTOR-ASSOCIATED PROTEIN"/>
    <property type="match status" value="1"/>
</dbReference>
<dbReference type="InterPro" id="IPR051547">
    <property type="entry name" value="TDP2-like"/>
</dbReference>
<evidence type="ECO:0000256" key="5">
    <source>
        <dbReference type="ARBA" id="ARBA00022763"/>
    </source>
</evidence>
<evidence type="ECO:0000256" key="8">
    <source>
        <dbReference type="ARBA" id="ARBA00023204"/>
    </source>
</evidence>
<keyword evidence="4" id="KW-0479">Metal-binding</keyword>
<dbReference type="Proteomes" id="UP001500622">
    <property type="component" value="Unassembled WGS sequence"/>
</dbReference>
<protein>
    <submittedName>
        <fullName evidence="10">Endonuclease/exonuclease/phosphatase family protein</fullName>
    </submittedName>
</protein>
<evidence type="ECO:0000256" key="7">
    <source>
        <dbReference type="ARBA" id="ARBA00022842"/>
    </source>
</evidence>
<gene>
    <name evidence="10" type="ORF">GCM10023169_40470</name>
</gene>
<evidence type="ECO:0000256" key="1">
    <source>
        <dbReference type="ARBA" id="ARBA00001936"/>
    </source>
</evidence>
<keyword evidence="7" id="KW-0460">Magnesium</keyword>
<dbReference type="Gene3D" id="3.60.10.10">
    <property type="entry name" value="Endonuclease/exonuclease/phosphatase"/>
    <property type="match status" value="1"/>
</dbReference>
<comment type="cofactor">
    <cofactor evidence="1">
        <name>Mn(2+)</name>
        <dbReference type="ChEBI" id="CHEBI:29035"/>
    </cofactor>
</comment>
<comment type="cofactor">
    <cofactor evidence="2">
        <name>Mg(2+)</name>
        <dbReference type="ChEBI" id="CHEBI:18420"/>
    </cofactor>
</comment>
<keyword evidence="10" id="KW-0255">Endonuclease</keyword>
<reference evidence="11" key="1">
    <citation type="journal article" date="2019" name="Int. J. Syst. Evol. Microbiol.">
        <title>The Global Catalogue of Microorganisms (GCM) 10K type strain sequencing project: providing services to taxonomists for standard genome sequencing and annotation.</title>
        <authorList>
            <consortium name="The Broad Institute Genomics Platform"/>
            <consortium name="The Broad Institute Genome Sequencing Center for Infectious Disease"/>
            <person name="Wu L."/>
            <person name="Ma J."/>
        </authorList>
    </citation>
    <scope>NUCLEOTIDE SEQUENCE [LARGE SCALE GENOMIC DNA]</scope>
    <source>
        <strain evidence="11">JCM 17810</strain>
    </source>
</reference>
<proteinExistence type="predicted"/>
<dbReference type="RefSeq" id="WP_345219067.1">
    <property type="nucleotide sequence ID" value="NZ_BAABGN010000015.1"/>
</dbReference>
<organism evidence="10 11">
    <name type="scientific">Georgenia halophila</name>
    <dbReference type="NCBI Taxonomy" id="620889"/>
    <lineage>
        <taxon>Bacteria</taxon>
        <taxon>Bacillati</taxon>
        <taxon>Actinomycetota</taxon>
        <taxon>Actinomycetes</taxon>
        <taxon>Micrococcales</taxon>
        <taxon>Bogoriellaceae</taxon>
        <taxon>Georgenia</taxon>
    </lineage>
</organism>
<evidence type="ECO:0000313" key="10">
    <source>
        <dbReference type="EMBL" id="GAA4433525.1"/>
    </source>
</evidence>
<name>A0ABP8LPB4_9MICO</name>
<keyword evidence="3" id="KW-0540">Nuclease</keyword>
<comment type="caution">
    <text evidence="10">The sequence shown here is derived from an EMBL/GenBank/DDBJ whole genome shotgun (WGS) entry which is preliminary data.</text>
</comment>
<dbReference type="PANTHER" id="PTHR15822:SF4">
    <property type="entry name" value="TYROSYL-DNA PHOSPHODIESTERASE 2"/>
    <property type="match status" value="1"/>
</dbReference>
<dbReference type="GO" id="GO:0004519">
    <property type="term" value="F:endonuclease activity"/>
    <property type="evidence" value="ECO:0007669"/>
    <property type="project" value="UniProtKB-KW"/>
</dbReference>
<keyword evidence="5" id="KW-0227">DNA damage</keyword>
<dbReference type="SUPFAM" id="SSF56219">
    <property type="entry name" value="DNase I-like"/>
    <property type="match status" value="1"/>
</dbReference>
<evidence type="ECO:0000256" key="4">
    <source>
        <dbReference type="ARBA" id="ARBA00022723"/>
    </source>
</evidence>
<dbReference type="InterPro" id="IPR005135">
    <property type="entry name" value="Endo/exonuclease/phosphatase"/>
</dbReference>
<keyword evidence="8" id="KW-0234">DNA repair</keyword>